<dbReference type="Proteomes" id="UP001059596">
    <property type="component" value="Unassembled WGS sequence"/>
</dbReference>
<proteinExistence type="predicted"/>
<gene>
    <name evidence="1" type="ORF">M5D96_004415</name>
</gene>
<protein>
    <submittedName>
        <fullName evidence="1">Uncharacterized protein</fullName>
    </submittedName>
</protein>
<keyword evidence="2" id="KW-1185">Reference proteome</keyword>
<name>A0A9P9YTY1_9MUSC</name>
<evidence type="ECO:0000313" key="1">
    <source>
        <dbReference type="EMBL" id="KAI8043089.1"/>
    </source>
</evidence>
<accession>A0A9P9YTY1</accession>
<organism evidence="1 2">
    <name type="scientific">Drosophila gunungcola</name>
    <name type="common">fruit fly</name>
    <dbReference type="NCBI Taxonomy" id="103775"/>
    <lineage>
        <taxon>Eukaryota</taxon>
        <taxon>Metazoa</taxon>
        <taxon>Ecdysozoa</taxon>
        <taxon>Arthropoda</taxon>
        <taxon>Hexapoda</taxon>
        <taxon>Insecta</taxon>
        <taxon>Pterygota</taxon>
        <taxon>Neoptera</taxon>
        <taxon>Endopterygota</taxon>
        <taxon>Diptera</taxon>
        <taxon>Brachycera</taxon>
        <taxon>Muscomorpha</taxon>
        <taxon>Ephydroidea</taxon>
        <taxon>Drosophilidae</taxon>
        <taxon>Drosophila</taxon>
        <taxon>Sophophora</taxon>
    </lineage>
</organism>
<dbReference type="EMBL" id="JAMKOV010000002">
    <property type="protein sequence ID" value="KAI8043089.1"/>
    <property type="molecule type" value="Genomic_DNA"/>
</dbReference>
<feature type="non-terminal residue" evidence="1">
    <location>
        <position position="63"/>
    </location>
</feature>
<dbReference type="AlphaFoldDB" id="A0A9P9YTY1"/>
<sequence length="63" mass="7310">VFPKFKVLFFITLIKLDKSWLIYSRHIGANQCPSSWGLTKHSANSGFRKGFMFGPLAIWRARH</sequence>
<reference evidence="1" key="1">
    <citation type="journal article" date="2023" name="Genome Biol. Evol.">
        <title>Long-read-based Genome Assembly of Drosophila gunungcola Reveals Fewer Chemosensory Genes in Flower-breeding Species.</title>
        <authorList>
            <person name="Negi A."/>
            <person name="Liao B.Y."/>
            <person name="Yeh S.D."/>
        </authorList>
    </citation>
    <scope>NUCLEOTIDE SEQUENCE</scope>
    <source>
        <strain evidence="1">Sukarami</strain>
    </source>
</reference>
<evidence type="ECO:0000313" key="2">
    <source>
        <dbReference type="Proteomes" id="UP001059596"/>
    </source>
</evidence>
<comment type="caution">
    <text evidence="1">The sequence shown here is derived from an EMBL/GenBank/DDBJ whole genome shotgun (WGS) entry which is preliminary data.</text>
</comment>